<evidence type="ECO:0008006" key="4">
    <source>
        <dbReference type="Google" id="ProtNLM"/>
    </source>
</evidence>
<evidence type="ECO:0000313" key="2">
    <source>
        <dbReference type="EMBL" id="MBP2179896.1"/>
    </source>
</evidence>
<accession>A0ABS4PKE3</accession>
<protein>
    <recommendedName>
        <fullName evidence="4">Subtilisin inhibitor-like</fullName>
    </recommendedName>
</protein>
<reference evidence="2 3" key="1">
    <citation type="submission" date="2021-03" db="EMBL/GenBank/DDBJ databases">
        <title>Sequencing the genomes of 1000 actinobacteria strains.</title>
        <authorList>
            <person name="Klenk H.-P."/>
        </authorList>
    </citation>
    <scope>NUCLEOTIDE SEQUENCE [LARGE SCALE GENOMIC DNA]</scope>
    <source>
        <strain evidence="2 3">DSM 45510</strain>
    </source>
</reference>
<dbReference type="EMBL" id="JAGGMS010000001">
    <property type="protein sequence ID" value="MBP2179896.1"/>
    <property type="molecule type" value="Genomic_DNA"/>
</dbReference>
<proteinExistence type="predicted"/>
<feature type="signal peptide" evidence="1">
    <location>
        <begin position="1"/>
        <end position="26"/>
    </location>
</feature>
<comment type="caution">
    <text evidence="2">The sequence shown here is derived from an EMBL/GenBank/DDBJ whole genome shotgun (WGS) entry which is preliminary data.</text>
</comment>
<dbReference type="Proteomes" id="UP000741013">
    <property type="component" value="Unassembled WGS sequence"/>
</dbReference>
<evidence type="ECO:0000313" key="3">
    <source>
        <dbReference type="Proteomes" id="UP000741013"/>
    </source>
</evidence>
<organism evidence="2 3">
    <name type="scientific">Amycolatopsis magusensis</name>
    <dbReference type="NCBI Taxonomy" id="882444"/>
    <lineage>
        <taxon>Bacteria</taxon>
        <taxon>Bacillati</taxon>
        <taxon>Actinomycetota</taxon>
        <taxon>Actinomycetes</taxon>
        <taxon>Pseudonocardiales</taxon>
        <taxon>Pseudonocardiaceae</taxon>
        <taxon>Amycolatopsis</taxon>
    </lineage>
</organism>
<dbReference type="RefSeq" id="WP_308158675.1">
    <property type="nucleotide sequence ID" value="NZ_JAGGMS010000001.1"/>
</dbReference>
<evidence type="ECO:0000256" key="1">
    <source>
        <dbReference type="SAM" id="SignalP"/>
    </source>
</evidence>
<name>A0ABS4PKE3_9PSEU</name>
<keyword evidence="1" id="KW-0732">Signal</keyword>
<sequence length="124" mass="12957">MSKFAKVLPVLAVVGMSLAGAPAANAGEGPALVHATVTNECKLNVRAEPQLSGQLLATLSCDSYTTCLNLPVNPEEPCGKPVVGGEYSCVGGKNLQVKDNRWAQVTWRAPKPAYVAVACASFRD</sequence>
<keyword evidence="3" id="KW-1185">Reference proteome</keyword>
<feature type="chain" id="PRO_5045088831" description="Subtilisin inhibitor-like" evidence="1">
    <location>
        <begin position="27"/>
        <end position="124"/>
    </location>
</feature>
<gene>
    <name evidence="2" type="ORF">JOM49_001422</name>
</gene>